<feature type="transmembrane region" description="Helical" evidence="1">
    <location>
        <begin position="238"/>
        <end position="269"/>
    </location>
</feature>
<organism evidence="2 3">
    <name type="scientific">Humisphaera borealis</name>
    <dbReference type="NCBI Taxonomy" id="2807512"/>
    <lineage>
        <taxon>Bacteria</taxon>
        <taxon>Pseudomonadati</taxon>
        <taxon>Planctomycetota</taxon>
        <taxon>Phycisphaerae</taxon>
        <taxon>Tepidisphaerales</taxon>
        <taxon>Tepidisphaeraceae</taxon>
        <taxon>Humisphaera</taxon>
    </lineage>
</organism>
<keyword evidence="1" id="KW-0472">Membrane</keyword>
<accession>A0A7M2WVN9</accession>
<feature type="transmembrane region" description="Helical" evidence="1">
    <location>
        <begin position="196"/>
        <end position="217"/>
    </location>
</feature>
<feature type="transmembrane region" description="Helical" evidence="1">
    <location>
        <begin position="119"/>
        <end position="139"/>
    </location>
</feature>
<gene>
    <name evidence="2" type="ORF">IPV69_24300</name>
</gene>
<feature type="transmembrane region" description="Helical" evidence="1">
    <location>
        <begin position="57"/>
        <end position="79"/>
    </location>
</feature>
<keyword evidence="1" id="KW-0812">Transmembrane</keyword>
<dbReference type="KEGG" id="hbs:IPV69_24300"/>
<keyword evidence="1" id="KW-1133">Transmembrane helix</keyword>
<feature type="transmembrane region" description="Helical" evidence="1">
    <location>
        <begin position="160"/>
        <end position="184"/>
    </location>
</feature>
<keyword evidence="3" id="KW-1185">Reference proteome</keyword>
<reference evidence="2 3" key="1">
    <citation type="submission" date="2020-10" db="EMBL/GenBank/DDBJ databases">
        <title>Wide distribution of Phycisphaera-like planctomycetes from WD2101 soil group in peatlands and genome analysis of the first cultivated representative.</title>
        <authorList>
            <person name="Dedysh S.N."/>
            <person name="Beletsky A.V."/>
            <person name="Ivanova A."/>
            <person name="Kulichevskaya I.S."/>
            <person name="Suzina N.E."/>
            <person name="Philippov D.A."/>
            <person name="Rakitin A.L."/>
            <person name="Mardanov A.V."/>
            <person name="Ravin N.V."/>
        </authorList>
    </citation>
    <scope>NUCLEOTIDE SEQUENCE [LARGE SCALE GENOMIC DNA]</scope>
    <source>
        <strain evidence="2 3">M1803</strain>
    </source>
</reference>
<dbReference type="RefSeq" id="WP_206292322.1">
    <property type="nucleotide sequence ID" value="NZ_CP063458.1"/>
</dbReference>
<evidence type="ECO:0000313" key="2">
    <source>
        <dbReference type="EMBL" id="QOV89292.1"/>
    </source>
</evidence>
<evidence type="ECO:0000256" key="1">
    <source>
        <dbReference type="SAM" id="Phobius"/>
    </source>
</evidence>
<sequence length="275" mass="30756">MVVDRAALEATAIPWAYRRSIGRVRAFLRTVCLFTYDSQRIRHELIRPQVDRDAGRFLFANAALLTLTFLIVVVAMAFWSRHLHGLIVRETSAMNGVIGWTRLMPGYQQDLHVPWSAGVTPYAIVPLYLGGLAVYLCGIGRKCHRRGSRTAEELRRARAVSIYAMSPLFFLLPAAICFAAVLGLEELDRNNTEERMFAVARTIAVLLTVLIAGFALFSAVRRSGEWVTRASHAGTGRFFLGVIELLGRFVVGVVLFLGVLPWCVGYWWIAIDSQL</sequence>
<proteinExistence type="predicted"/>
<protein>
    <submittedName>
        <fullName evidence="2">Uncharacterized protein</fullName>
    </submittedName>
</protein>
<name>A0A7M2WVN9_9BACT</name>
<dbReference type="Proteomes" id="UP000593765">
    <property type="component" value="Chromosome"/>
</dbReference>
<dbReference type="EMBL" id="CP063458">
    <property type="protein sequence ID" value="QOV89292.1"/>
    <property type="molecule type" value="Genomic_DNA"/>
</dbReference>
<dbReference type="AlphaFoldDB" id="A0A7M2WVN9"/>
<evidence type="ECO:0000313" key="3">
    <source>
        <dbReference type="Proteomes" id="UP000593765"/>
    </source>
</evidence>